<keyword evidence="7 9" id="KW-0413">Isomerase</keyword>
<comment type="similarity">
    <text evidence="3">Belongs to the mannose-6-phosphate isomerase type 1 family.</text>
</comment>
<organism evidence="9 10">
    <name type="scientific">Microbacterium dauci</name>
    <dbReference type="NCBI Taxonomy" id="3048008"/>
    <lineage>
        <taxon>Bacteria</taxon>
        <taxon>Bacillati</taxon>
        <taxon>Actinomycetota</taxon>
        <taxon>Actinomycetes</taxon>
        <taxon>Micrococcales</taxon>
        <taxon>Microbacteriaceae</taxon>
        <taxon>Microbacterium</taxon>
    </lineage>
</organism>
<dbReference type="InterPro" id="IPR018050">
    <property type="entry name" value="Pmannose_isomerase-type1_CS"/>
</dbReference>
<dbReference type="SUPFAM" id="SSF51182">
    <property type="entry name" value="RmlC-like cupins"/>
    <property type="match status" value="1"/>
</dbReference>
<dbReference type="PRINTS" id="PR00714">
    <property type="entry name" value="MAN6PISMRASE"/>
</dbReference>
<evidence type="ECO:0000256" key="1">
    <source>
        <dbReference type="ARBA" id="ARBA00000757"/>
    </source>
</evidence>
<dbReference type="GO" id="GO:0004476">
    <property type="term" value="F:mannose-6-phosphate isomerase activity"/>
    <property type="evidence" value="ECO:0007669"/>
    <property type="project" value="UniProtKB-EC"/>
</dbReference>
<dbReference type="InterPro" id="IPR001250">
    <property type="entry name" value="Man6P_Isoase-1"/>
</dbReference>
<dbReference type="InterPro" id="IPR014710">
    <property type="entry name" value="RmlC-like_jellyroll"/>
</dbReference>
<dbReference type="InterPro" id="IPR046457">
    <property type="entry name" value="PMI_typeI_cat"/>
</dbReference>
<dbReference type="InterPro" id="IPR016305">
    <property type="entry name" value="Mannose-6-P_Isomerase"/>
</dbReference>
<dbReference type="PANTHER" id="PTHR10309:SF0">
    <property type="entry name" value="MANNOSE-6-PHOSPHATE ISOMERASE"/>
    <property type="match status" value="1"/>
</dbReference>
<name>A0ABT6Z9W8_9MICO</name>
<dbReference type="PIRSF" id="PIRSF001480">
    <property type="entry name" value="Mannose-6-phosphate_isomerase"/>
    <property type="match status" value="1"/>
</dbReference>
<evidence type="ECO:0000256" key="4">
    <source>
        <dbReference type="ARBA" id="ARBA00011956"/>
    </source>
</evidence>
<keyword evidence="10" id="KW-1185">Reference proteome</keyword>
<dbReference type="RefSeq" id="WP_283714254.1">
    <property type="nucleotide sequence ID" value="NZ_JASJND010000001.1"/>
</dbReference>
<dbReference type="Gene3D" id="2.60.120.10">
    <property type="entry name" value="Jelly Rolls"/>
    <property type="match status" value="2"/>
</dbReference>
<evidence type="ECO:0000256" key="6">
    <source>
        <dbReference type="ARBA" id="ARBA00022833"/>
    </source>
</evidence>
<comment type="caution">
    <text evidence="9">The sequence shown here is derived from an EMBL/GenBank/DDBJ whole genome shotgun (WGS) entry which is preliminary data.</text>
</comment>
<sequence length="377" mass="38601">MLESLSNVPRDYAWGSPTLIPNLQGRAPDGTPEAEVWFGDHPGSPARIADGRTLVEVRAAAGQEPLPYLLKILAASMSLSIQAHPSVAEAIEGFAREDAAGIAVDAAERTYRDRNHKPEIIVALSERFRALVGLRPVEGTDALLAVLPQLPGVRGLRAALQGADEAGVLRAVIDDALSGRVPEIVADLAAALGDPAAGASAEVEVLRAIAKDFPGDPGLVVAALMNLVVLSAGQAVFAPAGVLHAYQDGLGVELMAASDNVLRGGLTPKHVDVGELLRIVDTRPGPAPVLAPTTDGPAEVFDAGVPDFLLARIEVDGAVALPLDGPAIVLAVAGEVGVAAGVGRVELRQGAAAYADGEPSLAFDGHGTVYVAQPGRA</sequence>
<evidence type="ECO:0000313" key="9">
    <source>
        <dbReference type="EMBL" id="MDJ1112949.1"/>
    </source>
</evidence>
<dbReference type="EC" id="5.3.1.8" evidence="4"/>
<reference evidence="9 10" key="1">
    <citation type="submission" date="2023-05" db="EMBL/GenBank/DDBJ databases">
        <title>Microbacterium dauci sp.nov., Isolated from Carrot Rhizosphere Soil.</title>
        <authorList>
            <person name="Xiao Z."/>
            <person name="Zheng J."/>
        </authorList>
    </citation>
    <scope>NUCLEOTIDE SEQUENCE [LARGE SCALE GENOMIC DNA]</scope>
    <source>
        <strain evidence="9 10">LX3-4</strain>
    </source>
</reference>
<proteinExistence type="inferred from homology"/>
<keyword evidence="6" id="KW-0862">Zinc</keyword>
<dbReference type="Proteomes" id="UP001321481">
    <property type="component" value="Unassembled WGS sequence"/>
</dbReference>
<dbReference type="PANTHER" id="PTHR10309">
    <property type="entry name" value="MANNOSE-6-PHOSPHATE ISOMERASE"/>
    <property type="match status" value="1"/>
</dbReference>
<feature type="domain" description="Phosphomannose isomerase type I catalytic" evidence="8">
    <location>
        <begin position="5"/>
        <end position="136"/>
    </location>
</feature>
<dbReference type="EMBL" id="JASJND010000001">
    <property type="protein sequence ID" value="MDJ1112949.1"/>
    <property type="molecule type" value="Genomic_DNA"/>
</dbReference>
<dbReference type="InterPro" id="IPR011051">
    <property type="entry name" value="RmlC_Cupin_sf"/>
</dbReference>
<dbReference type="CDD" id="cd07011">
    <property type="entry name" value="cupin_PMI_type_I_N"/>
    <property type="match status" value="1"/>
</dbReference>
<dbReference type="Pfam" id="PF20511">
    <property type="entry name" value="PMI_typeI_cat"/>
    <property type="match status" value="1"/>
</dbReference>
<comment type="catalytic activity">
    <reaction evidence="1">
        <text>D-mannose 6-phosphate = D-fructose 6-phosphate</text>
        <dbReference type="Rhea" id="RHEA:12356"/>
        <dbReference type="ChEBI" id="CHEBI:58735"/>
        <dbReference type="ChEBI" id="CHEBI:61527"/>
        <dbReference type="EC" id="5.3.1.8"/>
    </reaction>
</comment>
<dbReference type="Gene3D" id="1.10.441.10">
    <property type="entry name" value="Phosphomannose Isomerase, domain 2"/>
    <property type="match status" value="1"/>
</dbReference>
<evidence type="ECO:0000256" key="5">
    <source>
        <dbReference type="ARBA" id="ARBA00022723"/>
    </source>
</evidence>
<accession>A0ABT6Z9W8</accession>
<comment type="cofactor">
    <cofactor evidence="2">
        <name>Zn(2+)</name>
        <dbReference type="ChEBI" id="CHEBI:29105"/>
    </cofactor>
</comment>
<protein>
    <recommendedName>
        <fullName evidence="4">mannose-6-phosphate isomerase</fullName>
        <ecNumber evidence="4">5.3.1.8</ecNumber>
    </recommendedName>
</protein>
<dbReference type="NCBIfam" id="TIGR00218">
    <property type="entry name" value="manA"/>
    <property type="match status" value="1"/>
</dbReference>
<keyword evidence="5" id="KW-0479">Metal-binding</keyword>
<evidence type="ECO:0000256" key="7">
    <source>
        <dbReference type="ARBA" id="ARBA00023235"/>
    </source>
</evidence>
<evidence type="ECO:0000256" key="3">
    <source>
        <dbReference type="ARBA" id="ARBA00010772"/>
    </source>
</evidence>
<gene>
    <name evidence="9" type="primary">manA</name>
    <name evidence="9" type="ORF">QNI14_00625</name>
</gene>
<evidence type="ECO:0000313" key="10">
    <source>
        <dbReference type="Proteomes" id="UP001321481"/>
    </source>
</evidence>
<dbReference type="PROSITE" id="PS00965">
    <property type="entry name" value="PMI_I_1"/>
    <property type="match status" value="1"/>
</dbReference>
<evidence type="ECO:0000259" key="8">
    <source>
        <dbReference type="Pfam" id="PF20511"/>
    </source>
</evidence>
<evidence type="ECO:0000256" key="2">
    <source>
        <dbReference type="ARBA" id="ARBA00001947"/>
    </source>
</evidence>